<proteinExistence type="predicted"/>
<dbReference type="Gene3D" id="2.40.50.40">
    <property type="match status" value="1"/>
</dbReference>
<dbReference type="Proteomes" id="UP001165083">
    <property type="component" value="Unassembled WGS sequence"/>
</dbReference>
<gene>
    <name evidence="2" type="ORF">Plil01_000987100</name>
</gene>
<protein>
    <submittedName>
        <fullName evidence="2">Unnamed protein product</fullName>
    </submittedName>
</protein>
<dbReference type="AlphaFoldDB" id="A0A9W6WRH3"/>
<evidence type="ECO:0000259" key="1">
    <source>
        <dbReference type="PROSITE" id="PS50013"/>
    </source>
</evidence>
<evidence type="ECO:0000313" key="3">
    <source>
        <dbReference type="Proteomes" id="UP001165083"/>
    </source>
</evidence>
<dbReference type="PROSITE" id="PS50013">
    <property type="entry name" value="CHROMO_2"/>
    <property type="match status" value="1"/>
</dbReference>
<dbReference type="SUPFAM" id="SSF54160">
    <property type="entry name" value="Chromo domain-like"/>
    <property type="match status" value="1"/>
</dbReference>
<dbReference type="CDD" id="cd00024">
    <property type="entry name" value="CD_CSD"/>
    <property type="match status" value="1"/>
</dbReference>
<accession>A0A9W6WRH3</accession>
<name>A0A9W6WRH3_9STRA</name>
<dbReference type="InterPro" id="IPR016197">
    <property type="entry name" value="Chromo-like_dom_sf"/>
</dbReference>
<feature type="domain" description="Chromo" evidence="1">
    <location>
        <begin position="187"/>
        <end position="237"/>
    </location>
</feature>
<comment type="caution">
    <text evidence="2">The sequence shown here is derived from an EMBL/GenBank/DDBJ whole genome shotgun (WGS) entry which is preliminary data.</text>
</comment>
<organism evidence="2 3">
    <name type="scientific">Phytophthora lilii</name>
    <dbReference type="NCBI Taxonomy" id="2077276"/>
    <lineage>
        <taxon>Eukaryota</taxon>
        <taxon>Sar</taxon>
        <taxon>Stramenopiles</taxon>
        <taxon>Oomycota</taxon>
        <taxon>Peronosporomycetes</taxon>
        <taxon>Peronosporales</taxon>
        <taxon>Peronosporaceae</taxon>
        <taxon>Phytophthora</taxon>
    </lineage>
</organism>
<reference evidence="2" key="1">
    <citation type="submission" date="2023-04" db="EMBL/GenBank/DDBJ databases">
        <title>Phytophthora lilii NBRC 32176.</title>
        <authorList>
            <person name="Ichikawa N."/>
            <person name="Sato H."/>
            <person name="Tonouchi N."/>
        </authorList>
    </citation>
    <scope>NUCLEOTIDE SEQUENCE</scope>
    <source>
        <strain evidence="2">NBRC 32176</strain>
    </source>
</reference>
<keyword evidence="3" id="KW-1185">Reference proteome</keyword>
<dbReference type="EMBL" id="BSXW01000507">
    <property type="protein sequence ID" value="GMF24186.1"/>
    <property type="molecule type" value="Genomic_DNA"/>
</dbReference>
<dbReference type="InterPro" id="IPR000953">
    <property type="entry name" value="Chromo/chromo_shadow_dom"/>
</dbReference>
<dbReference type="OrthoDB" id="101786at2759"/>
<sequence length="251" mass="28030">MKHLAARLKVELTFIPVYSPWLNGTSLAGHAPVEVFTALPASSALNAIVVPATSERAECVVDVADIGNFVGKLRSSLHMIHREVADVKERQRLRDMAAHNGTPANFDVGDFVLWSRIDQRLPHNKLLGQWVGPFRVTEALTHSYKIEHLVSGRVYEVHASRLKYYADADLNTTAELMELVSSQGMVLGVDRVVNHRYNDPYGRWELYVAWLGLQAIENSLEPLTTLLQDVPNKVHEYADANGDAELRAPLD</sequence>
<evidence type="ECO:0000313" key="2">
    <source>
        <dbReference type="EMBL" id="GMF24186.1"/>
    </source>
</evidence>